<dbReference type="InterPro" id="IPR036271">
    <property type="entry name" value="Tet_transcr_reg_TetR-rel_C_sf"/>
</dbReference>
<organism evidence="7 8">
    <name type="scientific">Streptomyces chrestomyceticus JCM 4735</name>
    <dbReference type="NCBI Taxonomy" id="1306181"/>
    <lineage>
        <taxon>Bacteria</taxon>
        <taxon>Bacillati</taxon>
        <taxon>Actinomycetota</taxon>
        <taxon>Actinomycetes</taxon>
        <taxon>Kitasatosporales</taxon>
        <taxon>Streptomycetaceae</taxon>
        <taxon>Streptomyces</taxon>
    </lineage>
</organism>
<comment type="caution">
    <text evidence="7">The sequence shown here is derived from an EMBL/GenBank/DDBJ whole genome shotgun (WGS) entry which is preliminary data.</text>
</comment>
<dbReference type="PANTHER" id="PTHR30055:SF234">
    <property type="entry name" value="HTH-TYPE TRANSCRIPTIONAL REGULATOR BETI"/>
    <property type="match status" value="1"/>
</dbReference>
<keyword evidence="2 4" id="KW-0238">DNA-binding</keyword>
<dbReference type="EMBL" id="BHZC01000001">
    <property type="protein sequence ID" value="GCD39296.1"/>
    <property type="molecule type" value="Genomic_DNA"/>
</dbReference>
<dbReference type="InterPro" id="IPR009057">
    <property type="entry name" value="Homeodomain-like_sf"/>
</dbReference>
<dbReference type="PANTHER" id="PTHR30055">
    <property type="entry name" value="HTH-TYPE TRANSCRIPTIONAL REGULATOR RUTR"/>
    <property type="match status" value="1"/>
</dbReference>
<proteinExistence type="predicted"/>
<evidence type="ECO:0000256" key="4">
    <source>
        <dbReference type="PROSITE-ProRule" id="PRU00335"/>
    </source>
</evidence>
<dbReference type="GO" id="GO:0045892">
    <property type="term" value="P:negative regulation of DNA-templated transcription"/>
    <property type="evidence" value="ECO:0007669"/>
    <property type="project" value="InterPro"/>
</dbReference>
<evidence type="ECO:0000259" key="6">
    <source>
        <dbReference type="PROSITE" id="PS50977"/>
    </source>
</evidence>
<name>A0A7U9L1F5_9ACTN</name>
<feature type="compositionally biased region" description="Basic and acidic residues" evidence="5">
    <location>
        <begin position="1"/>
        <end position="18"/>
    </location>
</feature>
<evidence type="ECO:0000256" key="3">
    <source>
        <dbReference type="ARBA" id="ARBA00023163"/>
    </source>
</evidence>
<dbReference type="AlphaFoldDB" id="A0A7U9L1F5"/>
<gene>
    <name evidence="7" type="primary">rifQ_2</name>
    <name evidence="7" type="ORF">OEIGOIKO_07126</name>
</gene>
<evidence type="ECO:0000313" key="7">
    <source>
        <dbReference type="EMBL" id="GCD39296.1"/>
    </source>
</evidence>
<sequence>MPRPRDTHGRRVLMRSDESVGTARKPVTPARKKVGRPSRLSQPAIVEAAQRIVDTEGDGSLSMRRLARELSITPMALYHHVRDRDQLLRLLLETKARHQPRPTLPDDPRERLTAAAQLLYDVLAECPFLGEILTSEELMNASSRWVTEAVLEAALGCGFSLEEAAALYRAVAHYTGGELLIRLTRERRLAHLDHPPYRSHAMAALQPQTHPRLTALADRWPALTARDTHEAGLEALLDGFFRTLDRSGPPSPAPS</sequence>
<dbReference type="Gene3D" id="1.10.357.10">
    <property type="entry name" value="Tetracycline Repressor, domain 2"/>
    <property type="match status" value="1"/>
</dbReference>
<accession>A0A7U9L1F5</accession>
<feature type="domain" description="HTH tetR-type" evidence="6">
    <location>
        <begin position="39"/>
        <end position="99"/>
    </location>
</feature>
<dbReference type="PROSITE" id="PS50977">
    <property type="entry name" value="HTH_TETR_2"/>
    <property type="match status" value="1"/>
</dbReference>
<feature type="DNA-binding region" description="H-T-H motif" evidence="4">
    <location>
        <begin position="62"/>
        <end position="81"/>
    </location>
</feature>
<dbReference type="SUPFAM" id="SSF48498">
    <property type="entry name" value="Tetracyclin repressor-like, C-terminal domain"/>
    <property type="match status" value="1"/>
</dbReference>
<keyword evidence="1" id="KW-0805">Transcription regulation</keyword>
<evidence type="ECO:0000256" key="2">
    <source>
        <dbReference type="ARBA" id="ARBA00023125"/>
    </source>
</evidence>
<evidence type="ECO:0000256" key="5">
    <source>
        <dbReference type="SAM" id="MobiDB-lite"/>
    </source>
</evidence>
<evidence type="ECO:0000256" key="1">
    <source>
        <dbReference type="ARBA" id="ARBA00023015"/>
    </source>
</evidence>
<dbReference type="SUPFAM" id="SSF46689">
    <property type="entry name" value="Homeodomain-like"/>
    <property type="match status" value="1"/>
</dbReference>
<evidence type="ECO:0000313" key="8">
    <source>
        <dbReference type="Proteomes" id="UP000287830"/>
    </source>
</evidence>
<dbReference type="InterPro" id="IPR001647">
    <property type="entry name" value="HTH_TetR"/>
</dbReference>
<dbReference type="Proteomes" id="UP000287830">
    <property type="component" value="Unassembled WGS sequence"/>
</dbReference>
<dbReference type="GO" id="GO:0000976">
    <property type="term" value="F:transcription cis-regulatory region binding"/>
    <property type="evidence" value="ECO:0007669"/>
    <property type="project" value="TreeGrafter"/>
</dbReference>
<feature type="region of interest" description="Disordered" evidence="5">
    <location>
        <begin position="1"/>
        <end position="41"/>
    </location>
</feature>
<protein>
    <submittedName>
        <fullName evidence="7">TetR family transcriptional regulator</fullName>
    </submittedName>
</protein>
<dbReference type="GO" id="GO:0003700">
    <property type="term" value="F:DNA-binding transcription factor activity"/>
    <property type="evidence" value="ECO:0007669"/>
    <property type="project" value="TreeGrafter"/>
</dbReference>
<keyword evidence="3" id="KW-0804">Transcription</keyword>
<dbReference type="Pfam" id="PF02909">
    <property type="entry name" value="TetR_C_1"/>
    <property type="match status" value="1"/>
</dbReference>
<dbReference type="InterPro" id="IPR050109">
    <property type="entry name" value="HTH-type_TetR-like_transc_reg"/>
</dbReference>
<reference evidence="7 8" key="1">
    <citation type="submission" date="2018-11" db="EMBL/GenBank/DDBJ databases">
        <title>Whole genome sequence of Streptomyces chrestomyceticus NBRC 13444(T).</title>
        <authorList>
            <person name="Komaki H."/>
            <person name="Tamura T."/>
        </authorList>
    </citation>
    <scope>NUCLEOTIDE SEQUENCE [LARGE SCALE GENOMIC DNA]</scope>
    <source>
        <strain evidence="7 8">NBRC 13444</strain>
    </source>
</reference>
<dbReference type="InterPro" id="IPR004111">
    <property type="entry name" value="Repressor_TetR_C"/>
</dbReference>